<proteinExistence type="predicted"/>
<protein>
    <submittedName>
        <fullName evidence="2">Transmembrane protein</fullName>
    </submittedName>
</protein>
<accession>A0A0N5AVA1</accession>
<keyword evidence="1" id="KW-1185">Reference proteome</keyword>
<evidence type="ECO:0000313" key="2">
    <source>
        <dbReference type="WBParaSite" id="SMUV_0000881201-mRNA-1"/>
    </source>
</evidence>
<dbReference type="WBParaSite" id="SMUV_0000881201-mRNA-1">
    <property type="protein sequence ID" value="SMUV_0000881201-mRNA-1"/>
    <property type="gene ID" value="SMUV_0000881201"/>
</dbReference>
<sequence>MPNQMYQADDFSAHKCPAPMVVPIMQVIGYNSGYLFRNLINLFVYHAFLSSSLSEGDDTPLWFLSDSDAESSDGSWLWIDRCKLQFTLIILPICFSSKDSSKLRLASVIQTFGDGRR</sequence>
<organism evidence="1 2">
    <name type="scientific">Syphacia muris</name>
    <dbReference type="NCBI Taxonomy" id="451379"/>
    <lineage>
        <taxon>Eukaryota</taxon>
        <taxon>Metazoa</taxon>
        <taxon>Ecdysozoa</taxon>
        <taxon>Nematoda</taxon>
        <taxon>Chromadorea</taxon>
        <taxon>Rhabditida</taxon>
        <taxon>Spirurina</taxon>
        <taxon>Oxyuridomorpha</taxon>
        <taxon>Oxyuroidea</taxon>
        <taxon>Oxyuridae</taxon>
        <taxon>Syphacia</taxon>
    </lineage>
</organism>
<reference evidence="2" key="1">
    <citation type="submission" date="2017-02" db="UniProtKB">
        <authorList>
            <consortium name="WormBaseParasite"/>
        </authorList>
    </citation>
    <scope>IDENTIFICATION</scope>
</reference>
<evidence type="ECO:0000313" key="1">
    <source>
        <dbReference type="Proteomes" id="UP000046393"/>
    </source>
</evidence>
<name>A0A0N5AVA1_9BILA</name>
<dbReference type="Proteomes" id="UP000046393">
    <property type="component" value="Unplaced"/>
</dbReference>
<dbReference type="AlphaFoldDB" id="A0A0N5AVA1"/>